<dbReference type="AlphaFoldDB" id="A0A074WSE5"/>
<dbReference type="HOGENOM" id="CLU_103408_0_0_1"/>
<proteinExistence type="predicted"/>
<evidence type="ECO:0008006" key="3">
    <source>
        <dbReference type="Google" id="ProtNLM"/>
    </source>
</evidence>
<dbReference type="EMBL" id="KL584704">
    <property type="protein sequence ID" value="KEQ76063.1"/>
    <property type="molecule type" value="Genomic_DNA"/>
</dbReference>
<reference evidence="1 2" key="1">
    <citation type="journal article" date="2014" name="BMC Genomics">
        <title>Genome sequencing of four Aureobasidium pullulans varieties: biotechnological potential, stress tolerance, and description of new species.</title>
        <authorList>
            <person name="Gostin Ar C."/>
            <person name="Ohm R.A."/>
            <person name="Kogej T."/>
            <person name="Sonjak S."/>
            <person name="Turk M."/>
            <person name="Zajc J."/>
            <person name="Zalar P."/>
            <person name="Grube M."/>
            <person name="Sun H."/>
            <person name="Han J."/>
            <person name="Sharma A."/>
            <person name="Chiniquy J."/>
            <person name="Ngan C.Y."/>
            <person name="Lipzen A."/>
            <person name="Barry K."/>
            <person name="Grigoriev I.V."/>
            <person name="Gunde-Cimerman N."/>
        </authorList>
    </citation>
    <scope>NUCLEOTIDE SEQUENCE [LARGE SCALE GENOMIC DNA]</scope>
    <source>
        <strain evidence="1 2">CBS 147.97</strain>
    </source>
</reference>
<dbReference type="OrthoDB" id="3853505at2759"/>
<gene>
    <name evidence="1" type="ORF">M436DRAFT_61345</name>
</gene>
<organism evidence="1 2">
    <name type="scientific">Aureobasidium namibiae CBS 147.97</name>
    <dbReference type="NCBI Taxonomy" id="1043004"/>
    <lineage>
        <taxon>Eukaryota</taxon>
        <taxon>Fungi</taxon>
        <taxon>Dikarya</taxon>
        <taxon>Ascomycota</taxon>
        <taxon>Pezizomycotina</taxon>
        <taxon>Dothideomycetes</taxon>
        <taxon>Dothideomycetidae</taxon>
        <taxon>Dothideales</taxon>
        <taxon>Saccotheciaceae</taxon>
        <taxon>Aureobasidium</taxon>
    </lineage>
</organism>
<keyword evidence="2" id="KW-1185">Reference proteome</keyword>
<sequence length="234" mass="26764">MPGLFSLSNELLIQIFTVCPTVQTAMQLSCVNKQLRSIWLQHTDVIVKGIIQATVPAADIAIEFSMLETRLRNSLDGNEQPPLSLWLPTLMRNAGLCASAKEAADTYVDPPQPWRQTPMTSPASPAHWYFIRRVFLAFDYPQLRDPVHKELLSASEETRERISQFRNFIVGYYNKEESIRQGVPMDLRYPPLNEEDHDMHQDAWHYMDDVISLARGDLVLYPDDLALAIQGYNT</sequence>
<evidence type="ECO:0000313" key="2">
    <source>
        <dbReference type="Proteomes" id="UP000027730"/>
    </source>
</evidence>
<dbReference type="RefSeq" id="XP_013430305.1">
    <property type="nucleotide sequence ID" value="XM_013574851.1"/>
</dbReference>
<dbReference type="Proteomes" id="UP000027730">
    <property type="component" value="Unassembled WGS sequence"/>
</dbReference>
<protein>
    <recommendedName>
        <fullName evidence="3">F-box domain-containing protein</fullName>
    </recommendedName>
</protein>
<evidence type="ECO:0000313" key="1">
    <source>
        <dbReference type="EMBL" id="KEQ76063.1"/>
    </source>
</evidence>
<dbReference type="GeneID" id="25413173"/>
<accession>A0A074WSE5</accession>
<name>A0A074WSE5_9PEZI</name>